<evidence type="ECO:0000313" key="1">
    <source>
        <dbReference type="Ensembl" id="ENSOARP00020043120.1"/>
    </source>
</evidence>
<accession>A0AC11DB55</accession>
<reference evidence="1" key="3">
    <citation type="submission" date="2025-09" db="UniProtKB">
        <authorList>
            <consortium name="Ensembl"/>
        </authorList>
    </citation>
    <scope>IDENTIFICATION</scope>
</reference>
<gene>
    <name evidence="1" type="primary">PIK3R2</name>
</gene>
<sequence length="672" mass="75214">MSVPGNAVTSLAPMWSSWGPWPWPGLALAHVAPAHCPPGPETGPLSQLQDPRHREGLTLPDLPEQFSPPDVAPPILVKLVEAIERTGLDSYRPEPPTMRTDWSLGDVEQWDAAALSEGVKSFLLALPAPLVTPEAAAEAHRALREAAGPVGPALEPPTLPLHHALTLRFLLQHLGRVAGRAPAPGPAVRALGATFGPLLLRAPPPPSPPPGGAPDGTEPTPDFPALLVEKLLQEHLEEQEVAPPALPPKPPKTKPAPTGLANGGSPPSLQDAEWYWGDISREEVNEKLRDTPDGTFLVRDASSKIQGEYTLTLRKGGNNKLIKVFHRDGHYGFSEPLTFCSVVDLITHYRHESLAQYNAKLDTRLLYPVSKYQQDQIVKEDSVEAVGAQLKVYHQQYQDKSREYDQLYEEYTRTSQELQMKRTAIEAFNETIKIFEEQGQTQEKCSKEYLERFRREGNEKEMQRILLNSERLKSRIAEIHESRTKLEQELRAQASDNREIDKRMNSLKPDLMQLRKIRDQYLVWLTQKGARQKKINEWLGIKNETEDQYSLMEDEDDLPHHEERTWYVGKINRTQAEEMLSGKRDGTFLIRESSQRGCYACSVVVDGDTKHCVIYRTATGFGFAEPYNLYGSLKELVLHYQHASLVQHNDALTVTLAHPVRAPGPGPPPAAR</sequence>
<reference evidence="1" key="1">
    <citation type="submission" date="2020-11" db="EMBL/GenBank/DDBJ databases">
        <authorList>
            <person name="Davenport K.M."/>
            <person name="Bickhart D.M."/>
            <person name="Smith T.P.L."/>
            <person name="Murdoch B.M."/>
            <person name="Rosen B.D."/>
        </authorList>
    </citation>
    <scope>NUCLEOTIDE SEQUENCE [LARGE SCALE GENOMIC DNA]</scope>
    <source>
        <strain evidence="1">OAR_USU_Benz2616</strain>
    </source>
</reference>
<organism evidence="1">
    <name type="scientific">Ovis aries</name>
    <name type="common">Sheep</name>
    <dbReference type="NCBI Taxonomy" id="9940"/>
    <lineage>
        <taxon>Eukaryota</taxon>
        <taxon>Metazoa</taxon>
        <taxon>Chordata</taxon>
        <taxon>Craniata</taxon>
        <taxon>Vertebrata</taxon>
        <taxon>Euteleostomi</taxon>
        <taxon>Mammalia</taxon>
        <taxon>Eutheria</taxon>
        <taxon>Laurasiatheria</taxon>
        <taxon>Artiodactyla</taxon>
        <taxon>Ruminantia</taxon>
        <taxon>Pecora</taxon>
        <taxon>Bovidae</taxon>
        <taxon>Caprinae</taxon>
        <taxon>Ovis</taxon>
    </lineage>
</organism>
<name>A0AC11DB55_SHEEP</name>
<dbReference type="Ensembl" id="ENSOART00020072180.1">
    <property type="protein sequence ID" value="ENSOARP00020043120.1"/>
    <property type="gene ID" value="ENSOARG00020005480.2"/>
</dbReference>
<reference evidence="1" key="2">
    <citation type="submission" date="2025-08" db="UniProtKB">
        <authorList>
            <consortium name="Ensembl"/>
        </authorList>
    </citation>
    <scope>IDENTIFICATION</scope>
</reference>
<protein>
    <submittedName>
        <fullName evidence="1">Phosphoinositide-3-kinase regulatory subunit 2</fullName>
    </submittedName>
</protein>
<proteinExistence type="predicted"/>